<proteinExistence type="predicted"/>
<dbReference type="Proteomes" id="UP001152795">
    <property type="component" value="Unassembled WGS sequence"/>
</dbReference>
<organism evidence="1 2">
    <name type="scientific">Paramuricea clavata</name>
    <name type="common">Red gorgonian</name>
    <name type="synonym">Violescent sea-whip</name>
    <dbReference type="NCBI Taxonomy" id="317549"/>
    <lineage>
        <taxon>Eukaryota</taxon>
        <taxon>Metazoa</taxon>
        <taxon>Cnidaria</taxon>
        <taxon>Anthozoa</taxon>
        <taxon>Octocorallia</taxon>
        <taxon>Malacalcyonacea</taxon>
        <taxon>Plexauridae</taxon>
        <taxon>Paramuricea</taxon>
    </lineage>
</organism>
<gene>
    <name evidence="1" type="ORF">PACLA_8A052915</name>
</gene>
<keyword evidence="2" id="KW-1185">Reference proteome</keyword>
<reference evidence="1" key="1">
    <citation type="submission" date="2020-04" db="EMBL/GenBank/DDBJ databases">
        <authorList>
            <person name="Alioto T."/>
            <person name="Alioto T."/>
            <person name="Gomez Garrido J."/>
        </authorList>
    </citation>
    <scope>NUCLEOTIDE SEQUENCE</scope>
    <source>
        <strain evidence="1">A484AB</strain>
    </source>
</reference>
<evidence type="ECO:0000313" key="2">
    <source>
        <dbReference type="Proteomes" id="UP001152795"/>
    </source>
</evidence>
<accession>A0A6S7GX29</accession>
<name>A0A6S7GX29_PARCT</name>
<comment type="caution">
    <text evidence="1">The sequence shown here is derived from an EMBL/GenBank/DDBJ whole genome shotgun (WGS) entry which is preliminary data.</text>
</comment>
<dbReference type="EMBL" id="CACRXK020001417">
    <property type="protein sequence ID" value="CAB3989001.1"/>
    <property type="molecule type" value="Genomic_DNA"/>
</dbReference>
<evidence type="ECO:0000313" key="1">
    <source>
        <dbReference type="EMBL" id="CAB3989001.1"/>
    </source>
</evidence>
<sequence>MSVRHQKLRYPNLVSIDLLLKAGQLVEPKVKNQVSLRSETFHQEWVSLENSLDLLVDAEKFSSDGFRYAFLVVTKDKEKWVINKYHERAVHTITGTLNLTLEDHTRKQAQTHSVRHLTKVFSNKVLYFLVNLSVS</sequence>
<dbReference type="AlphaFoldDB" id="A0A6S7GX29"/>
<protein>
    <submittedName>
        <fullName evidence="1">Uncharacterized protein</fullName>
    </submittedName>
</protein>